<keyword evidence="4" id="KW-1185">Reference proteome</keyword>
<evidence type="ECO:0000313" key="4">
    <source>
        <dbReference type="Proteomes" id="UP000004728"/>
    </source>
</evidence>
<reference evidence="3 4" key="1">
    <citation type="journal article" date="2012" name="J. Bacteriol.">
        <title>Draft Genome Sequence of Novosphingobium nitrogenifigens Y88T.</title>
        <authorList>
            <person name="Strabala T.J."/>
            <person name="Macdonald L."/>
            <person name="Liu V."/>
            <person name="Smit A.M."/>
        </authorList>
    </citation>
    <scope>NUCLEOTIDE SEQUENCE [LARGE SCALE GENOMIC DNA]</scope>
    <source>
        <strain evidence="3 4">DSM 19370</strain>
    </source>
</reference>
<dbReference type="EMBL" id="AEWJ01000037">
    <property type="protein sequence ID" value="EGD59219.1"/>
    <property type="molecule type" value="Genomic_DNA"/>
</dbReference>
<organism evidence="3 4">
    <name type="scientific">Novosphingobium nitrogenifigens DSM 19370</name>
    <dbReference type="NCBI Taxonomy" id="983920"/>
    <lineage>
        <taxon>Bacteria</taxon>
        <taxon>Pseudomonadati</taxon>
        <taxon>Pseudomonadota</taxon>
        <taxon>Alphaproteobacteria</taxon>
        <taxon>Sphingomonadales</taxon>
        <taxon>Sphingomonadaceae</taxon>
        <taxon>Novosphingobium</taxon>
    </lineage>
</organism>
<dbReference type="Pfam" id="PF02567">
    <property type="entry name" value="PhzC-PhzF"/>
    <property type="match status" value="1"/>
</dbReference>
<accession>F1Z806</accession>
<dbReference type="STRING" id="983920.Y88_1281"/>
<dbReference type="PANTHER" id="PTHR13774:SF32">
    <property type="entry name" value="ANTISENSE-ENHANCING SEQUENCE 1"/>
    <property type="match status" value="1"/>
</dbReference>
<name>F1Z806_9SPHN</name>
<dbReference type="RefSeq" id="WP_008065338.1">
    <property type="nucleotide sequence ID" value="NZ_AQWK01000001.1"/>
</dbReference>
<dbReference type="Gene3D" id="3.10.310.10">
    <property type="entry name" value="Diaminopimelate Epimerase, Chain A, domain 1"/>
    <property type="match status" value="2"/>
</dbReference>
<dbReference type="eggNOG" id="COG0384">
    <property type="taxonomic scope" value="Bacteria"/>
</dbReference>
<dbReference type="SUPFAM" id="SSF54506">
    <property type="entry name" value="Diaminopimelate epimerase-like"/>
    <property type="match status" value="1"/>
</dbReference>
<dbReference type="NCBIfam" id="TIGR00654">
    <property type="entry name" value="PhzF_family"/>
    <property type="match status" value="1"/>
</dbReference>
<dbReference type="GO" id="GO:0016853">
    <property type="term" value="F:isomerase activity"/>
    <property type="evidence" value="ECO:0007669"/>
    <property type="project" value="TreeGrafter"/>
</dbReference>
<comment type="similarity">
    <text evidence="1">Belongs to the PhzF family.</text>
</comment>
<evidence type="ECO:0000313" key="3">
    <source>
        <dbReference type="EMBL" id="EGD59219.1"/>
    </source>
</evidence>
<evidence type="ECO:0000256" key="2">
    <source>
        <dbReference type="PIRSR" id="PIRSR016184-1"/>
    </source>
</evidence>
<dbReference type="InterPro" id="IPR003719">
    <property type="entry name" value="Phenazine_PhzF-like"/>
</dbReference>
<feature type="active site" evidence="2">
    <location>
        <position position="44"/>
    </location>
</feature>
<evidence type="ECO:0000256" key="1">
    <source>
        <dbReference type="ARBA" id="ARBA00008270"/>
    </source>
</evidence>
<dbReference type="PIRSF" id="PIRSF016184">
    <property type="entry name" value="PhzC_PhzF"/>
    <property type="match status" value="1"/>
</dbReference>
<sequence>MQFDLLDVFASGSLTGNPLAVVRGGDALDSAQMLALTRWLGFSETTFVLPPTMDGADYRVRIFYPAGELPFAGHPTLGTAAAWLAAGGKPARDGVIVQECGVGLVEVRQEGETLAFRAPPLVRSGPLDPADRAEAIRIAGVAEADVVAAVHANNGPDWHLLHLVSAQAVLAARPVPTAPIGTDVGLVGPWGEGHERQFEVRAFFADANGRLVEDPVTGSLNASVAQYLLGAGLTAAPGYRAGQGRSIGADGHIDLAIDDSGIWVGGRVRIVARNATLTI</sequence>
<dbReference type="PANTHER" id="PTHR13774">
    <property type="entry name" value="PHENAZINE BIOSYNTHESIS PROTEIN"/>
    <property type="match status" value="1"/>
</dbReference>
<dbReference type="InParanoid" id="F1Z806"/>
<dbReference type="FunCoup" id="F1Z806">
    <property type="interactions" value="437"/>
</dbReference>
<dbReference type="AlphaFoldDB" id="F1Z806"/>
<gene>
    <name evidence="3" type="ORF">Y88_1281</name>
</gene>
<dbReference type="HOGENOM" id="CLU_048756_0_0_5"/>
<protein>
    <submittedName>
        <fullName evidence="3">Phenazine biosynthesis protein</fullName>
    </submittedName>
</protein>
<comment type="caution">
    <text evidence="3">The sequence shown here is derived from an EMBL/GenBank/DDBJ whole genome shotgun (WGS) entry which is preliminary data.</text>
</comment>
<dbReference type="OrthoDB" id="9788221at2"/>
<dbReference type="Proteomes" id="UP000004728">
    <property type="component" value="Unassembled WGS sequence"/>
</dbReference>
<dbReference type="GO" id="GO:0005737">
    <property type="term" value="C:cytoplasm"/>
    <property type="evidence" value="ECO:0007669"/>
    <property type="project" value="TreeGrafter"/>
</dbReference>
<proteinExistence type="inferred from homology"/>